<dbReference type="GO" id="GO:0005739">
    <property type="term" value="C:mitochondrion"/>
    <property type="evidence" value="ECO:0007669"/>
    <property type="project" value="UniProtKB-SubCell"/>
</dbReference>
<keyword evidence="6" id="KW-1185">Reference proteome</keyword>
<dbReference type="AlphaFoldDB" id="A0A9W5T7F2"/>
<dbReference type="OrthoDB" id="16535at2759"/>
<dbReference type="EMBL" id="BLIY01000001">
    <property type="protein sequence ID" value="GFE52639.1"/>
    <property type="molecule type" value="Genomic_DNA"/>
</dbReference>
<evidence type="ECO:0000313" key="6">
    <source>
        <dbReference type="Proteomes" id="UP001057455"/>
    </source>
</evidence>
<reference evidence="5" key="1">
    <citation type="submission" date="2019-12" db="EMBL/GenBank/DDBJ databases">
        <title>Genome sequence of Babesia ovis.</title>
        <authorList>
            <person name="Yamagishi J."/>
            <person name="Sevinc F."/>
            <person name="Xuan X."/>
        </authorList>
    </citation>
    <scope>NUCLEOTIDE SEQUENCE</scope>
    <source>
        <strain evidence="5">Selcuk</strain>
    </source>
</reference>
<keyword evidence="4" id="KW-0496">Mitochondrion</keyword>
<evidence type="ECO:0000256" key="1">
    <source>
        <dbReference type="ARBA" id="ARBA00004173"/>
    </source>
</evidence>
<organism evidence="5 6">
    <name type="scientific">Babesia ovis</name>
    <dbReference type="NCBI Taxonomy" id="5869"/>
    <lineage>
        <taxon>Eukaryota</taxon>
        <taxon>Sar</taxon>
        <taxon>Alveolata</taxon>
        <taxon>Apicomplexa</taxon>
        <taxon>Aconoidasida</taxon>
        <taxon>Piroplasmida</taxon>
        <taxon>Babesiidae</taxon>
        <taxon>Babesia</taxon>
    </lineage>
</organism>
<name>A0A9W5T7F2_BABOV</name>
<keyword evidence="3" id="KW-0809">Transit peptide</keyword>
<evidence type="ECO:0000256" key="3">
    <source>
        <dbReference type="ARBA" id="ARBA00022946"/>
    </source>
</evidence>
<dbReference type="PANTHER" id="PTHR13126:SF0">
    <property type="entry name" value="ATP SYNTHASE MITOCHONDRIAL F1 COMPLEX ASSEMBLY FACTOR 1"/>
    <property type="match status" value="1"/>
</dbReference>
<evidence type="ECO:0000256" key="2">
    <source>
        <dbReference type="ARBA" id="ARBA00009116"/>
    </source>
</evidence>
<comment type="subcellular location">
    <subcellularLocation>
        <location evidence="1">Mitochondrion</location>
    </subcellularLocation>
</comment>
<dbReference type="Proteomes" id="UP001057455">
    <property type="component" value="Unassembled WGS sequence"/>
</dbReference>
<proteinExistence type="inferred from homology"/>
<dbReference type="InterPro" id="IPR010591">
    <property type="entry name" value="ATP11"/>
</dbReference>
<gene>
    <name evidence="5" type="ORF">BaOVIS_000430</name>
</gene>
<accession>A0A9W5T7F2</accession>
<comment type="similarity">
    <text evidence="2">Belongs to the ATP11 family.</text>
</comment>
<evidence type="ECO:0000313" key="5">
    <source>
        <dbReference type="EMBL" id="GFE52639.1"/>
    </source>
</evidence>
<dbReference type="Pfam" id="PF06644">
    <property type="entry name" value="ATP11"/>
    <property type="match status" value="1"/>
</dbReference>
<comment type="caution">
    <text evidence="5">The sequence shown here is derived from an EMBL/GenBank/DDBJ whole genome shotgun (WGS) entry which is preliminary data.</text>
</comment>
<protein>
    <submittedName>
        <fullName evidence="5">ATP synthase mitochondrial F1 complex assembly factor 1</fullName>
    </submittedName>
</protein>
<evidence type="ECO:0000256" key="4">
    <source>
        <dbReference type="ARBA" id="ARBA00023128"/>
    </source>
</evidence>
<dbReference type="GO" id="GO:0033615">
    <property type="term" value="P:mitochondrial proton-transporting ATP synthase complex assembly"/>
    <property type="evidence" value="ECO:0007669"/>
    <property type="project" value="TreeGrafter"/>
</dbReference>
<sequence>MFGNISRRYMSFMYPVPRKLSEVAKVPLLMQCDSQKISSLWKQQFKDRNDVVTTTIPAGLYEQLSHNVSSSKMFILPIKVNESSSYNMIVQFANPKSALFTSVDSYKALGFDKSPPYFILTFFDELVKQKGIVLVRGDITNPKDVSKPNAERLMNMTIQFYSDINLYRWVDRFNNRSREFQFEDFVASCRHIIYG</sequence>
<dbReference type="PANTHER" id="PTHR13126">
    <property type="entry name" value="CHAPERONE ATP11"/>
    <property type="match status" value="1"/>
</dbReference>